<dbReference type="PANTHER" id="PTHR20973">
    <property type="entry name" value="NON-SMC ELEMENT 1-RELATED"/>
    <property type="match status" value="1"/>
</dbReference>
<reference evidence="3 4" key="1">
    <citation type="journal article" date="2023" name="Nat. Commun.">
        <title>Origin of minicircular mitochondrial genomes in red algae.</title>
        <authorList>
            <person name="Lee Y."/>
            <person name="Cho C.H."/>
            <person name="Lee Y.M."/>
            <person name="Park S.I."/>
            <person name="Yang J.H."/>
            <person name="West J.A."/>
            <person name="Bhattacharya D."/>
            <person name="Yoon H.S."/>
        </authorList>
    </citation>
    <scope>NUCLEOTIDE SEQUENCE [LARGE SCALE GENOMIC DNA]</scope>
    <source>
        <strain evidence="3 4">CCMP1338</strain>
        <tissue evidence="3">Whole cell</tissue>
    </source>
</reference>
<dbReference type="AlphaFoldDB" id="A0AAV8UY23"/>
<keyword evidence="1" id="KW-0539">Nucleus</keyword>
<dbReference type="EC" id="2.3.2.27" evidence="1"/>
<organism evidence="3 4">
    <name type="scientific">Rhodosorus marinus</name>
    <dbReference type="NCBI Taxonomy" id="101924"/>
    <lineage>
        <taxon>Eukaryota</taxon>
        <taxon>Rhodophyta</taxon>
        <taxon>Stylonematophyceae</taxon>
        <taxon>Stylonematales</taxon>
        <taxon>Stylonemataceae</taxon>
        <taxon>Rhodosorus</taxon>
    </lineage>
</organism>
<keyword evidence="1" id="KW-0862">Zinc</keyword>
<dbReference type="EMBL" id="JAMWBK010000003">
    <property type="protein sequence ID" value="KAJ8906954.1"/>
    <property type="molecule type" value="Genomic_DNA"/>
</dbReference>
<keyword evidence="1" id="KW-0233">DNA recombination</keyword>
<dbReference type="GO" id="GO:0000724">
    <property type="term" value="P:double-strand break repair via homologous recombination"/>
    <property type="evidence" value="ECO:0007669"/>
    <property type="project" value="TreeGrafter"/>
</dbReference>
<proteinExistence type="inferred from homology"/>
<evidence type="ECO:0000313" key="3">
    <source>
        <dbReference type="EMBL" id="KAJ8906954.1"/>
    </source>
</evidence>
<dbReference type="GO" id="GO:0008270">
    <property type="term" value="F:zinc ion binding"/>
    <property type="evidence" value="ECO:0007669"/>
    <property type="project" value="UniProtKB-KW"/>
</dbReference>
<dbReference type="GO" id="GO:0061630">
    <property type="term" value="F:ubiquitin protein ligase activity"/>
    <property type="evidence" value="ECO:0007669"/>
    <property type="project" value="UniProtKB-EC"/>
</dbReference>
<dbReference type="Proteomes" id="UP001157974">
    <property type="component" value="Unassembled WGS sequence"/>
</dbReference>
<dbReference type="Gene3D" id="3.90.1150.220">
    <property type="match status" value="1"/>
</dbReference>
<gene>
    <name evidence="3" type="ORF">NDN08_003437</name>
</gene>
<evidence type="ECO:0000256" key="2">
    <source>
        <dbReference type="SAM" id="MobiDB-lite"/>
    </source>
</evidence>
<keyword evidence="1" id="KW-0808">Transferase</keyword>
<sequence>MAMAAEDLSFLHEMIARKYESEEKVKNLYESLHENNPLQEGETIDHRIADMNRLLDFAHVELRKAAAPPDNKVYWGVVNSLDDELSKLMTKYSPEDVAIFFAIAKNILAEDSADADISFNDARNIGVEIADAENEENPRKASESKSQHLRLLQPQAVQESLSKLTSDGWLRIDLHSEQRRVSLGVRSFLELPEVREMFSRNLVANRPPEDNSSSDDTEQLARGAKRRRPNIIDSD</sequence>
<dbReference type="Pfam" id="PF07574">
    <property type="entry name" value="SMC_Nse1"/>
    <property type="match status" value="1"/>
</dbReference>
<evidence type="ECO:0000313" key="4">
    <source>
        <dbReference type="Proteomes" id="UP001157974"/>
    </source>
</evidence>
<keyword evidence="1" id="KW-0227">DNA damage</keyword>
<keyword evidence="1" id="KW-0479">Metal-binding</keyword>
<dbReference type="GO" id="GO:0005634">
    <property type="term" value="C:nucleus"/>
    <property type="evidence" value="ECO:0007669"/>
    <property type="project" value="UniProtKB-SubCell"/>
</dbReference>
<comment type="caution">
    <text evidence="3">The sequence shown here is derived from an EMBL/GenBank/DDBJ whole genome shotgun (WGS) entry which is preliminary data.</text>
</comment>
<protein>
    <recommendedName>
        <fullName evidence="1">Non-structural maintenance of chromosomes element 1 homolog</fullName>
        <ecNumber evidence="1">2.3.2.27</ecNumber>
    </recommendedName>
</protein>
<comment type="subunit">
    <text evidence="1">Component of the Smc5-Smc6 complex.</text>
</comment>
<keyword evidence="4" id="KW-1185">Reference proteome</keyword>
<dbReference type="InterPro" id="IPR011513">
    <property type="entry name" value="Nse1"/>
</dbReference>
<keyword evidence="1" id="KW-0234">DNA repair</keyword>
<dbReference type="Gene3D" id="1.10.10.10">
    <property type="entry name" value="Winged helix-like DNA-binding domain superfamily/Winged helix DNA-binding domain"/>
    <property type="match status" value="1"/>
</dbReference>
<dbReference type="PANTHER" id="PTHR20973:SF0">
    <property type="entry name" value="NON-STRUCTURAL MAINTENANCE OF CHROMOSOMES ELEMENT 1 HOMOLOG"/>
    <property type="match status" value="1"/>
</dbReference>
<comment type="similarity">
    <text evidence="1">Belongs to the NSE1 family.</text>
</comment>
<keyword evidence="1" id="KW-0863">Zinc-finger</keyword>
<comment type="catalytic activity">
    <reaction evidence="1">
        <text>S-ubiquitinyl-[E2 ubiquitin-conjugating enzyme]-L-cysteine + [acceptor protein]-L-lysine = [E2 ubiquitin-conjugating enzyme]-L-cysteine + N(6)-ubiquitinyl-[acceptor protein]-L-lysine.</text>
        <dbReference type="EC" id="2.3.2.27"/>
    </reaction>
</comment>
<keyword evidence="1" id="KW-0833">Ubl conjugation pathway</keyword>
<feature type="region of interest" description="Disordered" evidence="2">
    <location>
        <begin position="202"/>
        <end position="235"/>
    </location>
</feature>
<dbReference type="InterPro" id="IPR036388">
    <property type="entry name" value="WH-like_DNA-bd_sf"/>
</dbReference>
<comment type="subcellular location">
    <subcellularLocation>
        <location evidence="1">Nucleus</location>
    </subcellularLocation>
</comment>
<evidence type="ECO:0000256" key="1">
    <source>
        <dbReference type="RuleBase" id="RU368018"/>
    </source>
</evidence>
<name>A0AAV8UY23_9RHOD</name>
<dbReference type="GO" id="GO:0030915">
    <property type="term" value="C:Smc5-Smc6 complex"/>
    <property type="evidence" value="ECO:0007669"/>
    <property type="project" value="UniProtKB-UniRule"/>
</dbReference>
<accession>A0AAV8UY23</accession>